<evidence type="ECO:0000256" key="3">
    <source>
        <dbReference type="ARBA" id="ARBA00023145"/>
    </source>
</evidence>
<dbReference type="InterPro" id="IPR014395">
    <property type="entry name" value="Pen/GL7ACA/AHL_acylase"/>
</dbReference>
<dbReference type="Gene3D" id="1.10.1400.10">
    <property type="match status" value="1"/>
</dbReference>
<evidence type="ECO:0000256" key="2">
    <source>
        <dbReference type="ARBA" id="ARBA00022801"/>
    </source>
</evidence>
<dbReference type="InterPro" id="IPR029055">
    <property type="entry name" value="Ntn_hydrolases_N"/>
</dbReference>
<dbReference type="Gene3D" id="1.10.439.10">
    <property type="entry name" value="Penicillin Amidohydrolase, domain 1"/>
    <property type="match status" value="1"/>
</dbReference>
<dbReference type="Pfam" id="PF01804">
    <property type="entry name" value="Penicil_amidase"/>
    <property type="match status" value="1"/>
</dbReference>
<accession>A0A265UXQ5</accession>
<keyword evidence="7" id="KW-1185">Reference proteome</keyword>
<dbReference type="Gene3D" id="2.30.120.10">
    <property type="match status" value="1"/>
</dbReference>
<dbReference type="InterPro" id="IPR023343">
    <property type="entry name" value="Penicillin_amidase_dom1"/>
</dbReference>
<keyword evidence="3" id="KW-0865">Zymogen</keyword>
<keyword evidence="5" id="KW-0106">Calcium</keyword>
<dbReference type="Gene3D" id="3.60.20.10">
    <property type="entry name" value="Glutamine Phosphoribosylpyrophosphate, subunit 1, domain 1"/>
    <property type="match status" value="1"/>
</dbReference>
<proteinExistence type="inferred from homology"/>
<evidence type="ECO:0000256" key="5">
    <source>
        <dbReference type="PIRSR" id="PIRSR001227-2"/>
    </source>
</evidence>
<dbReference type="PANTHER" id="PTHR34218:SF4">
    <property type="entry name" value="ACYL-HOMOSERINE LACTONE ACYLASE QUIP"/>
    <property type="match status" value="1"/>
</dbReference>
<dbReference type="InterPro" id="IPR043146">
    <property type="entry name" value="Penicillin_amidase_N_B-knob"/>
</dbReference>
<evidence type="ECO:0000256" key="1">
    <source>
        <dbReference type="ARBA" id="ARBA00006586"/>
    </source>
</evidence>
<dbReference type="GO" id="GO:0046872">
    <property type="term" value="F:metal ion binding"/>
    <property type="evidence" value="ECO:0007669"/>
    <property type="project" value="UniProtKB-KW"/>
</dbReference>
<comment type="similarity">
    <text evidence="1">Belongs to the peptidase S45 family.</text>
</comment>
<dbReference type="InterPro" id="IPR002692">
    <property type="entry name" value="S45"/>
</dbReference>
<protein>
    <recommendedName>
        <fullName evidence="8">Penicillin acylase family protein</fullName>
    </recommendedName>
</protein>
<reference evidence="6 7" key="1">
    <citation type="submission" date="2017-05" db="EMBL/GenBank/DDBJ databases">
        <title>The draft genome sequence of Idiomarina salinarum WNB302.</title>
        <authorList>
            <person name="Sun Y."/>
            <person name="Chen B."/>
            <person name="Du Z."/>
        </authorList>
    </citation>
    <scope>NUCLEOTIDE SEQUENCE [LARGE SCALE GENOMIC DNA]</scope>
    <source>
        <strain evidence="6 7">WNB302</strain>
    </source>
</reference>
<dbReference type="CDD" id="cd03747">
    <property type="entry name" value="Ntn_PGA_like"/>
    <property type="match status" value="1"/>
</dbReference>
<dbReference type="PIRSF" id="PIRSF001227">
    <property type="entry name" value="Pen_acylase"/>
    <property type="match status" value="1"/>
</dbReference>
<comment type="caution">
    <text evidence="6">The sequence shown here is derived from an EMBL/GenBank/DDBJ whole genome shotgun (WGS) entry which is preliminary data.</text>
</comment>
<keyword evidence="5" id="KW-0479">Metal-binding</keyword>
<evidence type="ECO:0000313" key="6">
    <source>
        <dbReference type="EMBL" id="OZV70095.1"/>
    </source>
</evidence>
<organism evidence="6 7">
    <name type="scientific">Winogradskyella aurantia</name>
    <dbReference type="NCBI Taxonomy" id="1915063"/>
    <lineage>
        <taxon>Bacteria</taxon>
        <taxon>Pseudomonadati</taxon>
        <taxon>Bacteroidota</taxon>
        <taxon>Flavobacteriia</taxon>
        <taxon>Flavobacteriales</taxon>
        <taxon>Flavobacteriaceae</taxon>
        <taxon>Winogradskyella</taxon>
    </lineage>
</organism>
<dbReference type="GO" id="GO:0017000">
    <property type="term" value="P:antibiotic biosynthetic process"/>
    <property type="evidence" value="ECO:0007669"/>
    <property type="project" value="InterPro"/>
</dbReference>
<evidence type="ECO:0000313" key="7">
    <source>
        <dbReference type="Proteomes" id="UP000216840"/>
    </source>
</evidence>
<feature type="binding site" evidence="5">
    <location>
        <position position="209"/>
    </location>
    <ligand>
        <name>Ca(2+)</name>
        <dbReference type="ChEBI" id="CHEBI:29108"/>
    </ligand>
</feature>
<dbReference type="PANTHER" id="PTHR34218">
    <property type="entry name" value="PEPTIDASE S45 PENICILLIN AMIDASE"/>
    <property type="match status" value="1"/>
</dbReference>
<dbReference type="RefSeq" id="WP_094967684.1">
    <property type="nucleotide sequence ID" value="NZ_NGJN01000002.1"/>
</dbReference>
<sequence length="807" mass="92141">MRYIYLIIWSLFTIGFCYILNKPIGKLPAIGKIISPSHGFWRLLEGDLPQLPDEVINEHLKDEVTVVWDEHLIPHIYAQNDEDLYFVQGYITASLRLWQMDFQTRAAEGRLSELVGEAALEYDLQMRRKGMELGTKKIMAATMQVPQAKISYEQYAKGVNSYLNTLKEKDWPLEYRLLGMQPEPWSVFRTLRIANFMANRLNSRNYDIEYSNFVNVFSYNDWKLLFGGYDTGEDPIVNAPGSWDFKPVVPQSVDSDIMSAPSDLEEVYKEHPKNGSNNWAVAPGRSATRHAILASDPHLSLSLPPLYFITHLKSPKLNFIGSFIPGVPGPIGGFNDSIAYGGTNSMRDLVDWYKVKFTDNTKTKILVDGKAIAVTEKIEEIKIKGRKSIFDTIYYSPFGVIANHSKISAHNNEHWAYRWIGQDTSRVAVAILEMAQAKNWRDFVSANDKFNNPHLNWAYADAQGNIGMRVAGTYLARQENEGLFLRDGTKSANVWKKYIPLEHTIQQINPKRGFVSSANQYPADSTYPYIVRAFGFESKRNRRINQILGADSSITVKDMMQLQLDNYNTEASENLEYFLKALNYNDLNSEEQSAYDDLSIWNYMSNPELKAPAYYHVWRDAIQDLAWDELNRDSTIMTKPSLYRTHKLLKEYPDLKWWDIDSTAITENAPLLIRAAFKQMTQEINQWQSENQDLELNWANVKGTQFTHLTQIPALSQANVFVGGDAGIVNAIGRDFGPAFRIVVELDPNGAKAWGMLPGGQSGNPGSMWYTNFTEFWAKGEYFNLDLEYTKDKPNCLSVSHFKPAKK</sequence>
<feature type="binding site" evidence="5">
    <location>
        <position position="348"/>
    </location>
    <ligand>
        <name>Ca(2+)</name>
        <dbReference type="ChEBI" id="CHEBI:29108"/>
    </ligand>
</feature>
<keyword evidence="2" id="KW-0378">Hydrolase</keyword>
<evidence type="ECO:0008006" key="8">
    <source>
        <dbReference type="Google" id="ProtNLM"/>
    </source>
</evidence>
<feature type="binding site" evidence="5">
    <location>
        <position position="351"/>
    </location>
    <ligand>
        <name>Ca(2+)</name>
        <dbReference type="ChEBI" id="CHEBI:29108"/>
    </ligand>
</feature>
<feature type="binding site" evidence="5">
    <location>
        <position position="350"/>
    </location>
    <ligand>
        <name>Ca(2+)</name>
        <dbReference type="ChEBI" id="CHEBI:29108"/>
    </ligand>
</feature>
<name>A0A265UXQ5_9FLAO</name>
<dbReference type="OrthoDB" id="9759796at2"/>
<dbReference type="AlphaFoldDB" id="A0A265UXQ5"/>
<dbReference type="EMBL" id="NGJN01000002">
    <property type="protein sequence ID" value="OZV70095.1"/>
    <property type="molecule type" value="Genomic_DNA"/>
</dbReference>
<dbReference type="GO" id="GO:0016811">
    <property type="term" value="F:hydrolase activity, acting on carbon-nitrogen (but not peptide) bonds, in linear amides"/>
    <property type="evidence" value="ECO:0007669"/>
    <property type="project" value="InterPro"/>
</dbReference>
<feature type="active site" description="Nucleophile" evidence="4">
    <location>
        <position position="276"/>
    </location>
</feature>
<dbReference type="Proteomes" id="UP000216840">
    <property type="component" value="Unassembled WGS sequence"/>
</dbReference>
<dbReference type="SUPFAM" id="SSF56235">
    <property type="entry name" value="N-terminal nucleophile aminohydrolases (Ntn hydrolases)"/>
    <property type="match status" value="1"/>
</dbReference>
<gene>
    <name evidence="6" type="ORF">CA834_05610</name>
</gene>
<dbReference type="InterPro" id="IPR043147">
    <property type="entry name" value="Penicillin_amidase_A-knob"/>
</dbReference>
<comment type="cofactor">
    <cofactor evidence="5">
        <name>Ca(2+)</name>
        <dbReference type="ChEBI" id="CHEBI:29108"/>
    </cofactor>
    <text evidence="5">Binds 1 Ca(2+) ion per dimer.</text>
</comment>
<evidence type="ECO:0000256" key="4">
    <source>
        <dbReference type="PIRSR" id="PIRSR001227-1"/>
    </source>
</evidence>